<evidence type="ECO:0000313" key="2">
    <source>
        <dbReference type="Proteomes" id="UP000800082"/>
    </source>
</evidence>
<organism evidence="1 2">
    <name type="scientific">Didymella exigua CBS 183.55</name>
    <dbReference type="NCBI Taxonomy" id="1150837"/>
    <lineage>
        <taxon>Eukaryota</taxon>
        <taxon>Fungi</taxon>
        <taxon>Dikarya</taxon>
        <taxon>Ascomycota</taxon>
        <taxon>Pezizomycotina</taxon>
        <taxon>Dothideomycetes</taxon>
        <taxon>Pleosporomycetidae</taxon>
        <taxon>Pleosporales</taxon>
        <taxon>Pleosporineae</taxon>
        <taxon>Didymellaceae</taxon>
        <taxon>Didymella</taxon>
    </lineage>
</organism>
<dbReference type="EMBL" id="ML978968">
    <property type="protein sequence ID" value="KAF1928517.1"/>
    <property type="molecule type" value="Genomic_DNA"/>
</dbReference>
<sequence>MSQTRLSLLEGELLTVAPRYGRWVCGQVKAGVPSRTESSRILLIDSCTLTWAFFGGAAVSGHDRGDHIPDRRNMHRYKIGEFGSRLLDQHHSNLPTLFAGIRIVVIFGGQREGRGLTAGEKEEGRANLAEVLGNATLEVMLHWDDRGGQDESMSRGREG</sequence>
<evidence type="ECO:0000313" key="1">
    <source>
        <dbReference type="EMBL" id="KAF1928517.1"/>
    </source>
</evidence>
<dbReference type="Proteomes" id="UP000800082">
    <property type="component" value="Unassembled WGS sequence"/>
</dbReference>
<dbReference type="AlphaFoldDB" id="A0A6A5RSN5"/>
<accession>A0A6A5RSN5</accession>
<protein>
    <submittedName>
        <fullName evidence="1">Uncharacterized protein</fullName>
    </submittedName>
</protein>
<proteinExistence type="predicted"/>
<dbReference type="GeneID" id="54345200"/>
<reference evidence="1" key="1">
    <citation type="journal article" date="2020" name="Stud. Mycol.">
        <title>101 Dothideomycetes genomes: a test case for predicting lifestyles and emergence of pathogens.</title>
        <authorList>
            <person name="Haridas S."/>
            <person name="Albert R."/>
            <person name="Binder M."/>
            <person name="Bloem J."/>
            <person name="Labutti K."/>
            <person name="Salamov A."/>
            <person name="Andreopoulos B."/>
            <person name="Baker S."/>
            <person name="Barry K."/>
            <person name="Bills G."/>
            <person name="Bluhm B."/>
            <person name="Cannon C."/>
            <person name="Castanera R."/>
            <person name="Culley D."/>
            <person name="Daum C."/>
            <person name="Ezra D."/>
            <person name="Gonzalez J."/>
            <person name="Henrissat B."/>
            <person name="Kuo A."/>
            <person name="Liang C."/>
            <person name="Lipzen A."/>
            <person name="Lutzoni F."/>
            <person name="Magnuson J."/>
            <person name="Mondo S."/>
            <person name="Nolan M."/>
            <person name="Ohm R."/>
            <person name="Pangilinan J."/>
            <person name="Park H.-J."/>
            <person name="Ramirez L."/>
            <person name="Alfaro M."/>
            <person name="Sun H."/>
            <person name="Tritt A."/>
            <person name="Yoshinaga Y."/>
            <person name="Zwiers L.-H."/>
            <person name="Turgeon B."/>
            <person name="Goodwin S."/>
            <person name="Spatafora J."/>
            <person name="Crous P."/>
            <person name="Grigoriev I."/>
        </authorList>
    </citation>
    <scope>NUCLEOTIDE SEQUENCE</scope>
    <source>
        <strain evidence="1">CBS 183.55</strain>
    </source>
</reference>
<keyword evidence="2" id="KW-1185">Reference proteome</keyword>
<name>A0A6A5RSN5_9PLEO</name>
<gene>
    <name evidence="1" type="ORF">M421DRAFT_148125</name>
</gene>
<dbReference type="RefSeq" id="XP_033448765.1">
    <property type="nucleotide sequence ID" value="XM_033587554.1"/>
</dbReference>